<dbReference type="GO" id="GO:0005634">
    <property type="term" value="C:nucleus"/>
    <property type="evidence" value="ECO:0007669"/>
    <property type="project" value="UniProtKB-SubCell"/>
</dbReference>
<name>A0AAE0ULR9_9TELE</name>
<organism evidence="7 8">
    <name type="scientific">Hemibagrus guttatus</name>
    <dbReference type="NCBI Taxonomy" id="175788"/>
    <lineage>
        <taxon>Eukaryota</taxon>
        <taxon>Metazoa</taxon>
        <taxon>Chordata</taxon>
        <taxon>Craniata</taxon>
        <taxon>Vertebrata</taxon>
        <taxon>Euteleostomi</taxon>
        <taxon>Actinopterygii</taxon>
        <taxon>Neopterygii</taxon>
        <taxon>Teleostei</taxon>
        <taxon>Ostariophysi</taxon>
        <taxon>Siluriformes</taxon>
        <taxon>Bagridae</taxon>
        <taxon>Hemibagrus</taxon>
    </lineage>
</organism>
<dbReference type="Gene3D" id="1.10.10.10">
    <property type="entry name" value="Winged helix-like DNA-binding domain superfamily/Winged helix DNA-binding domain"/>
    <property type="match status" value="1"/>
</dbReference>
<gene>
    <name evidence="7" type="ORF">QTP70_035014</name>
</gene>
<accession>A0AAE0ULR9</accession>
<feature type="compositionally biased region" description="Basic and acidic residues" evidence="5">
    <location>
        <begin position="18"/>
        <end position="30"/>
    </location>
</feature>
<feature type="region of interest" description="Disordered" evidence="5">
    <location>
        <begin position="106"/>
        <end position="290"/>
    </location>
</feature>
<feature type="region of interest" description="Disordered" evidence="5">
    <location>
        <begin position="1"/>
        <end position="47"/>
    </location>
</feature>
<evidence type="ECO:0000256" key="4">
    <source>
        <dbReference type="RuleBase" id="RU003894"/>
    </source>
</evidence>
<dbReference type="PROSITE" id="PS51504">
    <property type="entry name" value="H15"/>
    <property type="match status" value="1"/>
</dbReference>
<comment type="subcellular location">
    <subcellularLocation>
        <location evidence="4">Nucleus</location>
    </subcellularLocation>
</comment>
<proteinExistence type="inferred from homology"/>
<feature type="domain" description="H15" evidence="6">
    <location>
        <begin position="43"/>
        <end position="122"/>
    </location>
</feature>
<comment type="similarity">
    <text evidence="4">Belongs to the histone H1/H5 family.</text>
</comment>
<dbReference type="GO" id="GO:0030527">
    <property type="term" value="F:structural constituent of chromatin"/>
    <property type="evidence" value="ECO:0007669"/>
    <property type="project" value="InterPro"/>
</dbReference>
<comment type="caution">
    <text evidence="7">The sequence shown here is derived from an EMBL/GenBank/DDBJ whole genome shotgun (WGS) entry which is preliminary data.</text>
</comment>
<dbReference type="InterPro" id="IPR005818">
    <property type="entry name" value="Histone_H1/H5_H15"/>
</dbReference>
<evidence type="ECO:0000313" key="7">
    <source>
        <dbReference type="EMBL" id="KAK3509432.1"/>
    </source>
</evidence>
<evidence type="ECO:0000259" key="6">
    <source>
        <dbReference type="PROSITE" id="PS51504"/>
    </source>
</evidence>
<dbReference type="SUPFAM" id="SSF46785">
    <property type="entry name" value="Winged helix' DNA-binding domain"/>
    <property type="match status" value="1"/>
</dbReference>
<dbReference type="InterPro" id="IPR036388">
    <property type="entry name" value="WH-like_DNA-bd_sf"/>
</dbReference>
<dbReference type="AlphaFoldDB" id="A0AAE0ULR9"/>
<feature type="compositionally biased region" description="Basic and acidic residues" evidence="5">
    <location>
        <begin position="209"/>
        <end position="225"/>
    </location>
</feature>
<dbReference type="CDD" id="cd00073">
    <property type="entry name" value="H15"/>
    <property type="match status" value="1"/>
</dbReference>
<dbReference type="EMBL" id="JAUCMX010000027">
    <property type="protein sequence ID" value="KAK3509432.1"/>
    <property type="molecule type" value="Genomic_DNA"/>
</dbReference>
<evidence type="ECO:0000256" key="2">
    <source>
        <dbReference type="ARBA" id="ARBA00023125"/>
    </source>
</evidence>
<feature type="compositionally biased region" description="Basic residues" evidence="5">
    <location>
        <begin position="280"/>
        <end position="290"/>
    </location>
</feature>
<keyword evidence="1 4" id="KW-0158">Chromosome</keyword>
<protein>
    <recommendedName>
        <fullName evidence="6">H15 domain-containing protein</fullName>
    </recommendedName>
</protein>
<dbReference type="Pfam" id="PF00538">
    <property type="entry name" value="Linker_histone"/>
    <property type="match status" value="1"/>
</dbReference>
<sequence length="290" mass="30614">MAPKKAAAETSTSPNTTAEKELKEDQKTDGPEVVSKAVRKVSPHPSTMEMMKEALTELDQRKGVSAQAIRAFIKEKYATVDEVRLKTMVRKALVKGIDSGAFVRPANSTNTTGAQGRFRLAVRKPKASKSKEAKENTNPNINQAKEPNAKTGDVKTKKMKSAAVGGDKTKKSEVSASKVAPAKKPKAKRTAGAADGEPELKTQKTSKASKGEGDEKSGAKKEGKKASQKAPGGLLKKGEKKEAQKSEDGGNEAEATVRKKGGKKTPQKADDGEQSGTKSSGKKGKKAAGK</sequence>
<dbReference type="GO" id="GO:0006334">
    <property type="term" value="P:nucleosome assembly"/>
    <property type="evidence" value="ECO:0007669"/>
    <property type="project" value="InterPro"/>
</dbReference>
<feature type="compositionally biased region" description="Polar residues" evidence="5">
    <location>
        <begin position="136"/>
        <end position="145"/>
    </location>
</feature>
<evidence type="ECO:0000313" key="8">
    <source>
        <dbReference type="Proteomes" id="UP001274896"/>
    </source>
</evidence>
<dbReference type="PRINTS" id="PR00624">
    <property type="entry name" value="HISTONEH5"/>
</dbReference>
<reference evidence="7" key="1">
    <citation type="submission" date="2023-06" db="EMBL/GenBank/DDBJ databases">
        <title>Male Hemibagrus guttatus genome.</title>
        <authorList>
            <person name="Bian C."/>
        </authorList>
    </citation>
    <scope>NUCLEOTIDE SEQUENCE</scope>
    <source>
        <strain evidence="7">Male_cb2023</strain>
        <tissue evidence="7">Muscle</tissue>
    </source>
</reference>
<evidence type="ECO:0000256" key="1">
    <source>
        <dbReference type="ARBA" id="ARBA00022454"/>
    </source>
</evidence>
<dbReference type="FunFam" id="1.10.10.10:FF:000393">
    <property type="entry name" value="Oocyte-specific H1 histone"/>
    <property type="match status" value="1"/>
</dbReference>
<dbReference type="Proteomes" id="UP001274896">
    <property type="component" value="Unassembled WGS sequence"/>
</dbReference>
<evidence type="ECO:0000256" key="5">
    <source>
        <dbReference type="SAM" id="MobiDB-lite"/>
    </source>
</evidence>
<dbReference type="SMART" id="SM00526">
    <property type="entry name" value="H15"/>
    <property type="match status" value="1"/>
</dbReference>
<dbReference type="GO" id="GO:0003677">
    <property type="term" value="F:DNA binding"/>
    <property type="evidence" value="ECO:0007669"/>
    <property type="project" value="UniProtKB-KW"/>
</dbReference>
<evidence type="ECO:0000256" key="3">
    <source>
        <dbReference type="ARBA" id="ARBA00023242"/>
    </source>
</evidence>
<dbReference type="InterPro" id="IPR036390">
    <property type="entry name" value="WH_DNA-bd_sf"/>
</dbReference>
<feature type="compositionally biased region" description="Basic and acidic residues" evidence="5">
    <location>
        <begin position="236"/>
        <end position="248"/>
    </location>
</feature>
<dbReference type="GO" id="GO:0000786">
    <property type="term" value="C:nucleosome"/>
    <property type="evidence" value="ECO:0007669"/>
    <property type="project" value="InterPro"/>
</dbReference>
<keyword evidence="2 4" id="KW-0238">DNA-binding</keyword>
<keyword evidence="8" id="KW-1185">Reference proteome</keyword>
<dbReference type="InterPro" id="IPR005819">
    <property type="entry name" value="H1/H5"/>
</dbReference>
<keyword evidence="3 4" id="KW-0539">Nucleus</keyword>